<dbReference type="EMBL" id="QCYK01000002">
    <property type="protein sequence ID" value="PUZ25832.1"/>
    <property type="molecule type" value="Genomic_DNA"/>
</dbReference>
<dbReference type="InterPro" id="IPR036097">
    <property type="entry name" value="HisK_dim/P_sf"/>
</dbReference>
<protein>
    <recommendedName>
        <fullName evidence="2">histidine kinase</fullName>
        <ecNumber evidence="2">2.7.13.3</ecNumber>
    </recommendedName>
</protein>
<evidence type="ECO:0000256" key="3">
    <source>
        <dbReference type="ARBA" id="ARBA00022553"/>
    </source>
</evidence>
<dbReference type="PANTHER" id="PTHR43547">
    <property type="entry name" value="TWO-COMPONENT HISTIDINE KINASE"/>
    <property type="match status" value="1"/>
</dbReference>
<keyword evidence="6" id="KW-0418">Kinase</keyword>
<keyword evidence="3" id="KW-0597">Phosphoprotein</keyword>
<keyword evidence="7" id="KW-1185">Reference proteome</keyword>
<feature type="domain" description="Histidine kinase" evidence="5">
    <location>
        <begin position="213"/>
        <end position="428"/>
    </location>
</feature>
<dbReference type="SUPFAM" id="SSF55874">
    <property type="entry name" value="ATPase domain of HSP90 chaperone/DNA topoisomerase II/histidine kinase"/>
    <property type="match status" value="1"/>
</dbReference>
<dbReference type="OrthoDB" id="9810447at2"/>
<dbReference type="SUPFAM" id="SSF47384">
    <property type="entry name" value="Homodimeric domain of signal transducing histidine kinase"/>
    <property type="match status" value="1"/>
</dbReference>
<evidence type="ECO:0000256" key="2">
    <source>
        <dbReference type="ARBA" id="ARBA00012438"/>
    </source>
</evidence>
<keyword evidence="4" id="KW-0472">Membrane</keyword>
<feature type="transmembrane region" description="Helical" evidence="4">
    <location>
        <begin position="162"/>
        <end position="182"/>
    </location>
</feature>
<comment type="caution">
    <text evidence="6">The sequence shown here is derived from an EMBL/GenBank/DDBJ whole genome shotgun (WGS) entry which is preliminary data.</text>
</comment>
<dbReference type="InterPro" id="IPR003594">
    <property type="entry name" value="HATPase_dom"/>
</dbReference>
<dbReference type="Proteomes" id="UP000244450">
    <property type="component" value="Unassembled WGS sequence"/>
</dbReference>
<sequence length="436" mass="49043">MWNSIFVRVAAAWNNTINLGIDPSMPYIEARRTKLLNLAAVPGIFLMFVYLVLNLFNRYYGLAMLNLLNIVSMTILLVLHSRRMHLSARLIVISFSIVVYTISGLYFHNGAEYYLLLILIVVMLIYDRGWLLLCLVGLAGGCFVAVLLFPQPPLLGPPVSQYQVWSNIAVAIICMMSYLGFFKRIQADNLKSIEYQRQALLAMNKDKEKLFSILAHDIRSPLATLEGLLTMFHEGLVDDRYMTEATGILSEKITQFNRTLDNLLRWSTRNLQGIQTTPQDFGVLSLVQEVLDFFDLAIHQKKVVVKKRILQGHTIRADRDQVAVIFRNVFSNALKFSKEGGEIIIATELDGDRVSIRITDQGAGMSNRQLKSLFTSAQQPEYGTAGERGFGLGLLLSHEFAMMNNGAISVESNPGMGTTFTLVFPKGEPVQEEEEF</sequence>
<dbReference type="InterPro" id="IPR036890">
    <property type="entry name" value="HATPase_C_sf"/>
</dbReference>
<evidence type="ECO:0000259" key="5">
    <source>
        <dbReference type="PROSITE" id="PS50109"/>
    </source>
</evidence>
<dbReference type="InterPro" id="IPR003661">
    <property type="entry name" value="HisK_dim/P_dom"/>
</dbReference>
<feature type="transmembrane region" description="Helical" evidence="4">
    <location>
        <begin position="111"/>
        <end position="126"/>
    </location>
</feature>
<keyword evidence="4" id="KW-1133">Transmembrane helix</keyword>
<dbReference type="SMART" id="SM00387">
    <property type="entry name" value="HATPase_c"/>
    <property type="match status" value="1"/>
</dbReference>
<dbReference type="InterPro" id="IPR004358">
    <property type="entry name" value="Sig_transdc_His_kin-like_C"/>
</dbReference>
<dbReference type="AlphaFoldDB" id="A0A2T7BHT4"/>
<accession>A0A2T7BHT4</accession>
<keyword evidence="4" id="KW-0812">Transmembrane</keyword>
<organism evidence="6 7">
    <name type="scientific">Chitinophaga parva</name>
    <dbReference type="NCBI Taxonomy" id="2169414"/>
    <lineage>
        <taxon>Bacteria</taxon>
        <taxon>Pseudomonadati</taxon>
        <taxon>Bacteroidota</taxon>
        <taxon>Chitinophagia</taxon>
        <taxon>Chitinophagales</taxon>
        <taxon>Chitinophagaceae</taxon>
        <taxon>Chitinophaga</taxon>
    </lineage>
</organism>
<dbReference type="RefSeq" id="WP_108687671.1">
    <property type="nucleotide sequence ID" value="NZ_QCYK01000002.1"/>
</dbReference>
<dbReference type="EC" id="2.7.13.3" evidence="2"/>
<feature type="transmembrane region" description="Helical" evidence="4">
    <location>
        <begin position="86"/>
        <end position="105"/>
    </location>
</feature>
<evidence type="ECO:0000313" key="7">
    <source>
        <dbReference type="Proteomes" id="UP000244450"/>
    </source>
</evidence>
<dbReference type="GO" id="GO:0000155">
    <property type="term" value="F:phosphorelay sensor kinase activity"/>
    <property type="evidence" value="ECO:0007669"/>
    <property type="project" value="InterPro"/>
</dbReference>
<keyword evidence="6" id="KW-0808">Transferase</keyword>
<dbReference type="Gene3D" id="1.10.287.130">
    <property type="match status" value="1"/>
</dbReference>
<feature type="transmembrane region" description="Helical" evidence="4">
    <location>
        <begin position="59"/>
        <end position="79"/>
    </location>
</feature>
<feature type="transmembrane region" description="Helical" evidence="4">
    <location>
        <begin position="35"/>
        <end position="53"/>
    </location>
</feature>
<gene>
    <name evidence="6" type="ORF">DCC81_16375</name>
</gene>
<evidence type="ECO:0000313" key="6">
    <source>
        <dbReference type="EMBL" id="PUZ25832.1"/>
    </source>
</evidence>
<proteinExistence type="predicted"/>
<feature type="transmembrane region" description="Helical" evidence="4">
    <location>
        <begin position="131"/>
        <end position="150"/>
    </location>
</feature>
<dbReference type="PRINTS" id="PR00344">
    <property type="entry name" value="BCTRLSENSOR"/>
</dbReference>
<dbReference type="CDD" id="cd00082">
    <property type="entry name" value="HisKA"/>
    <property type="match status" value="1"/>
</dbReference>
<dbReference type="Gene3D" id="3.30.565.10">
    <property type="entry name" value="Histidine kinase-like ATPase, C-terminal domain"/>
    <property type="match status" value="1"/>
</dbReference>
<dbReference type="InterPro" id="IPR005467">
    <property type="entry name" value="His_kinase_dom"/>
</dbReference>
<reference evidence="6 7" key="1">
    <citation type="submission" date="2018-04" db="EMBL/GenBank/DDBJ databases">
        <title>Chitinophaga fuyangensis sp. nov., isolated from soil in a chemical factory.</title>
        <authorList>
            <person name="Chen K."/>
        </authorList>
    </citation>
    <scope>NUCLEOTIDE SEQUENCE [LARGE SCALE GENOMIC DNA]</scope>
    <source>
        <strain evidence="6 7">LY-1</strain>
    </source>
</reference>
<dbReference type="Pfam" id="PF02518">
    <property type="entry name" value="HATPase_c"/>
    <property type="match status" value="1"/>
</dbReference>
<name>A0A2T7BHT4_9BACT</name>
<dbReference type="PROSITE" id="PS50109">
    <property type="entry name" value="HIS_KIN"/>
    <property type="match status" value="1"/>
</dbReference>
<evidence type="ECO:0000256" key="4">
    <source>
        <dbReference type="SAM" id="Phobius"/>
    </source>
</evidence>
<evidence type="ECO:0000256" key="1">
    <source>
        <dbReference type="ARBA" id="ARBA00000085"/>
    </source>
</evidence>
<comment type="catalytic activity">
    <reaction evidence="1">
        <text>ATP + protein L-histidine = ADP + protein N-phospho-L-histidine.</text>
        <dbReference type="EC" id="2.7.13.3"/>
    </reaction>
</comment>
<dbReference type="PANTHER" id="PTHR43547:SF2">
    <property type="entry name" value="HYBRID SIGNAL TRANSDUCTION HISTIDINE KINASE C"/>
    <property type="match status" value="1"/>
</dbReference>